<feature type="region of interest" description="Disordered" evidence="1">
    <location>
        <begin position="35"/>
        <end position="69"/>
    </location>
</feature>
<dbReference type="EMBL" id="BRXU01000022">
    <property type="protein sequence ID" value="GLC58221.1"/>
    <property type="molecule type" value="Genomic_DNA"/>
</dbReference>
<organism evidence="2 3">
    <name type="scientific">Pleodorina starrii</name>
    <dbReference type="NCBI Taxonomy" id="330485"/>
    <lineage>
        <taxon>Eukaryota</taxon>
        <taxon>Viridiplantae</taxon>
        <taxon>Chlorophyta</taxon>
        <taxon>core chlorophytes</taxon>
        <taxon>Chlorophyceae</taxon>
        <taxon>CS clade</taxon>
        <taxon>Chlamydomonadales</taxon>
        <taxon>Volvocaceae</taxon>
        <taxon>Pleodorina</taxon>
    </lineage>
</organism>
<sequence length="166" mass="17546">MAGYVCMYGKEERIIIIIMIRPAGSRGVGYGSRGGGVTGFPGPSPPHHRRKKGRKEGGANTEINPQHLSYTPDAIYPGGSSVTQLVAYHQVHAHTRTQASQPAAQQQVRVAWACVRGRTHVNSAGKRNEGSEECAIPAGSRRALESEDRPAAAAAAAAAGRRRPAA</sequence>
<evidence type="ECO:0000313" key="3">
    <source>
        <dbReference type="Proteomes" id="UP001165080"/>
    </source>
</evidence>
<dbReference type="Proteomes" id="UP001165080">
    <property type="component" value="Unassembled WGS sequence"/>
</dbReference>
<proteinExistence type="predicted"/>
<comment type="caution">
    <text evidence="2">The sequence shown here is derived from an EMBL/GenBank/DDBJ whole genome shotgun (WGS) entry which is preliminary data.</text>
</comment>
<evidence type="ECO:0000313" key="2">
    <source>
        <dbReference type="EMBL" id="GLC58221.1"/>
    </source>
</evidence>
<name>A0A9W6BVF7_9CHLO</name>
<feature type="region of interest" description="Disordered" evidence="1">
    <location>
        <begin position="122"/>
        <end position="166"/>
    </location>
</feature>
<accession>A0A9W6BVF7</accession>
<dbReference type="AlphaFoldDB" id="A0A9W6BVF7"/>
<reference evidence="2 3" key="1">
    <citation type="journal article" date="2023" name="Commun. Biol.">
        <title>Reorganization of the ancestral sex-determining regions during the evolution of trioecy in Pleodorina starrii.</title>
        <authorList>
            <person name="Takahashi K."/>
            <person name="Suzuki S."/>
            <person name="Kawai-Toyooka H."/>
            <person name="Yamamoto K."/>
            <person name="Hamaji T."/>
            <person name="Ootsuki R."/>
            <person name="Yamaguchi H."/>
            <person name="Kawachi M."/>
            <person name="Higashiyama T."/>
            <person name="Nozaki H."/>
        </authorList>
    </citation>
    <scope>NUCLEOTIDE SEQUENCE [LARGE SCALE GENOMIC DNA]</scope>
    <source>
        <strain evidence="2 3">NIES-4479</strain>
    </source>
</reference>
<keyword evidence="3" id="KW-1185">Reference proteome</keyword>
<evidence type="ECO:0000256" key="1">
    <source>
        <dbReference type="SAM" id="MobiDB-lite"/>
    </source>
</evidence>
<gene>
    <name evidence="2" type="primary">PLESTB002000</name>
    <name evidence="2" type="ORF">PLESTB_001334900</name>
</gene>
<protein>
    <submittedName>
        <fullName evidence="2">Uncharacterized protein</fullName>
    </submittedName>
</protein>